<protein>
    <submittedName>
        <fullName evidence="1">Uncharacterized protein</fullName>
    </submittedName>
</protein>
<dbReference type="EMBL" id="MU155138">
    <property type="protein sequence ID" value="KAF9485077.1"/>
    <property type="molecule type" value="Genomic_DNA"/>
</dbReference>
<gene>
    <name evidence="1" type="ORF">BDN70DRAFT_796670</name>
</gene>
<comment type="caution">
    <text evidence="1">The sequence shown here is derived from an EMBL/GenBank/DDBJ whole genome shotgun (WGS) entry which is preliminary data.</text>
</comment>
<name>A0A9P6CZC7_9AGAR</name>
<organism evidence="1 2">
    <name type="scientific">Pholiota conissans</name>
    <dbReference type="NCBI Taxonomy" id="109636"/>
    <lineage>
        <taxon>Eukaryota</taxon>
        <taxon>Fungi</taxon>
        <taxon>Dikarya</taxon>
        <taxon>Basidiomycota</taxon>
        <taxon>Agaricomycotina</taxon>
        <taxon>Agaricomycetes</taxon>
        <taxon>Agaricomycetidae</taxon>
        <taxon>Agaricales</taxon>
        <taxon>Agaricineae</taxon>
        <taxon>Strophariaceae</taxon>
        <taxon>Pholiota</taxon>
    </lineage>
</organism>
<dbReference type="AlphaFoldDB" id="A0A9P6CZC7"/>
<keyword evidence="2" id="KW-1185">Reference proteome</keyword>
<dbReference type="Proteomes" id="UP000807469">
    <property type="component" value="Unassembled WGS sequence"/>
</dbReference>
<reference evidence="1" key="1">
    <citation type="submission" date="2020-11" db="EMBL/GenBank/DDBJ databases">
        <authorList>
            <consortium name="DOE Joint Genome Institute"/>
            <person name="Ahrendt S."/>
            <person name="Riley R."/>
            <person name="Andreopoulos W."/>
            <person name="Labutti K."/>
            <person name="Pangilinan J."/>
            <person name="Ruiz-Duenas F.J."/>
            <person name="Barrasa J.M."/>
            <person name="Sanchez-Garcia M."/>
            <person name="Camarero S."/>
            <person name="Miyauchi S."/>
            <person name="Serrano A."/>
            <person name="Linde D."/>
            <person name="Babiker R."/>
            <person name="Drula E."/>
            <person name="Ayuso-Fernandez I."/>
            <person name="Pacheco R."/>
            <person name="Padilla G."/>
            <person name="Ferreira P."/>
            <person name="Barriuso J."/>
            <person name="Kellner H."/>
            <person name="Castanera R."/>
            <person name="Alfaro M."/>
            <person name="Ramirez L."/>
            <person name="Pisabarro A.G."/>
            <person name="Kuo A."/>
            <person name="Tritt A."/>
            <person name="Lipzen A."/>
            <person name="He G."/>
            <person name="Yan M."/>
            <person name="Ng V."/>
            <person name="Cullen D."/>
            <person name="Martin F."/>
            <person name="Rosso M.-N."/>
            <person name="Henrissat B."/>
            <person name="Hibbett D."/>
            <person name="Martinez A.T."/>
            <person name="Grigoriev I.V."/>
        </authorList>
    </citation>
    <scope>NUCLEOTIDE SEQUENCE</scope>
    <source>
        <strain evidence="1">CIRM-BRFM 674</strain>
    </source>
</reference>
<accession>A0A9P6CZC7</accession>
<sequence length="146" mass="15946">MAGVANIFIHLRRHDDSTKQRIVLYSGAPQTQACVADGCRGVGRVPVEYADEFICEGGVNVGTLLRATRLTLLEYCYQMGANALVDESWECRIVGPKTTHHGTYKVDIVYTASATKSTTADPRKPVSMDKATNIPGLMTIIRRGSE</sequence>
<evidence type="ECO:0000313" key="2">
    <source>
        <dbReference type="Proteomes" id="UP000807469"/>
    </source>
</evidence>
<proteinExistence type="predicted"/>
<dbReference type="OrthoDB" id="3261081at2759"/>
<evidence type="ECO:0000313" key="1">
    <source>
        <dbReference type="EMBL" id="KAF9485077.1"/>
    </source>
</evidence>